<reference evidence="1 2" key="1">
    <citation type="journal article" date="2019" name="Commun. Biol.">
        <title>The bagworm genome reveals a unique fibroin gene that provides high tensile strength.</title>
        <authorList>
            <person name="Kono N."/>
            <person name="Nakamura H."/>
            <person name="Ohtoshi R."/>
            <person name="Tomita M."/>
            <person name="Numata K."/>
            <person name="Arakawa K."/>
        </authorList>
    </citation>
    <scope>NUCLEOTIDE SEQUENCE [LARGE SCALE GENOMIC DNA]</scope>
</reference>
<dbReference type="Proteomes" id="UP000299102">
    <property type="component" value="Unassembled WGS sequence"/>
</dbReference>
<evidence type="ECO:0000313" key="1">
    <source>
        <dbReference type="EMBL" id="GBP41408.1"/>
    </source>
</evidence>
<name>A0A4C1VQK1_EUMVA</name>
<sequence length="102" mass="11846">MPKNFFACEETFLVLRLPSIDRLQLVISLNTHAVKSKAGLPMIWYYRLRYWSIILTRTLLPANAFNRVIPPTNPHCHHESCIFATKYNQLASTDDTKQRALN</sequence>
<dbReference type="AlphaFoldDB" id="A0A4C1VQK1"/>
<comment type="caution">
    <text evidence="1">The sequence shown here is derived from an EMBL/GenBank/DDBJ whole genome shotgun (WGS) entry which is preliminary data.</text>
</comment>
<keyword evidence="2" id="KW-1185">Reference proteome</keyword>
<dbReference type="EMBL" id="BGZK01000399">
    <property type="protein sequence ID" value="GBP41408.1"/>
    <property type="molecule type" value="Genomic_DNA"/>
</dbReference>
<gene>
    <name evidence="1" type="ORF">EVAR_36163_1</name>
</gene>
<proteinExistence type="predicted"/>
<protein>
    <submittedName>
        <fullName evidence="1">Uncharacterized protein</fullName>
    </submittedName>
</protein>
<accession>A0A4C1VQK1</accession>
<organism evidence="1 2">
    <name type="scientific">Eumeta variegata</name>
    <name type="common">Bagworm moth</name>
    <name type="synonym">Eumeta japonica</name>
    <dbReference type="NCBI Taxonomy" id="151549"/>
    <lineage>
        <taxon>Eukaryota</taxon>
        <taxon>Metazoa</taxon>
        <taxon>Ecdysozoa</taxon>
        <taxon>Arthropoda</taxon>
        <taxon>Hexapoda</taxon>
        <taxon>Insecta</taxon>
        <taxon>Pterygota</taxon>
        <taxon>Neoptera</taxon>
        <taxon>Endopterygota</taxon>
        <taxon>Lepidoptera</taxon>
        <taxon>Glossata</taxon>
        <taxon>Ditrysia</taxon>
        <taxon>Tineoidea</taxon>
        <taxon>Psychidae</taxon>
        <taxon>Oiketicinae</taxon>
        <taxon>Eumeta</taxon>
    </lineage>
</organism>
<evidence type="ECO:0000313" key="2">
    <source>
        <dbReference type="Proteomes" id="UP000299102"/>
    </source>
</evidence>